<dbReference type="RefSeq" id="WP_013138968.1">
    <property type="nucleotide sequence ID" value="NC_014168.1"/>
</dbReference>
<evidence type="ECO:0000256" key="5">
    <source>
        <dbReference type="ARBA" id="ARBA00023288"/>
    </source>
</evidence>
<keyword evidence="4" id="KW-0564">Palmitate</keyword>
<proteinExistence type="predicted"/>
<evidence type="ECO:0000256" key="1">
    <source>
        <dbReference type="ARBA" id="ARBA00022475"/>
    </source>
</evidence>
<evidence type="ECO:0000256" key="2">
    <source>
        <dbReference type="ARBA" id="ARBA00022729"/>
    </source>
</evidence>
<keyword evidence="8" id="KW-1185">Reference proteome</keyword>
<dbReference type="AlphaFoldDB" id="D6Z986"/>
<keyword evidence="2" id="KW-0732">Signal</keyword>
<name>D6Z986_SEGRD</name>
<dbReference type="Proteomes" id="UP000002247">
    <property type="component" value="Chromosome"/>
</dbReference>
<organism evidence="7 8">
    <name type="scientific">Segniliparus rotundus (strain ATCC BAA-972 / CDC 1076 / CIP 108378 / DSM 44985 / JCM 13578)</name>
    <dbReference type="NCBI Taxonomy" id="640132"/>
    <lineage>
        <taxon>Bacteria</taxon>
        <taxon>Bacillati</taxon>
        <taxon>Actinomycetota</taxon>
        <taxon>Actinomycetes</taxon>
        <taxon>Mycobacteriales</taxon>
        <taxon>Segniliparaceae</taxon>
        <taxon>Segniliparus</taxon>
    </lineage>
</organism>
<protein>
    <recommendedName>
        <fullName evidence="9">LppP/LprE lipoprotein</fullName>
    </recommendedName>
</protein>
<keyword evidence="1" id="KW-1003">Cell membrane</keyword>
<evidence type="ECO:0008006" key="9">
    <source>
        <dbReference type="Google" id="ProtNLM"/>
    </source>
</evidence>
<evidence type="ECO:0000256" key="6">
    <source>
        <dbReference type="SAM" id="MobiDB-lite"/>
    </source>
</evidence>
<sequence>MAEQRSGLAAISPNPCPQVPDAPEVRAAAGALPAPAGKKWSQSYTGRYDHCGELTAAVVALEGDTDPLGPRQVLFFHKGAFVGTADSCAFGRASVKSARGDTVLVQYRWPRGQESATTMSGSANIKYRWSGDRVERIDQIPQELYESAHCAG</sequence>
<dbReference type="KEGG" id="srt:Srot_2060"/>
<dbReference type="STRING" id="640132.Srot_2060"/>
<accession>D6Z986</accession>
<dbReference type="Pfam" id="PF14041">
    <property type="entry name" value="Lipoprotein_21"/>
    <property type="match status" value="1"/>
</dbReference>
<evidence type="ECO:0000256" key="4">
    <source>
        <dbReference type="ARBA" id="ARBA00023139"/>
    </source>
</evidence>
<keyword evidence="3" id="KW-0472">Membrane</keyword>
<feature type="region of interest" description="Disordered" evidence="6">
    <location>
        <begin position="1"/>
        <end position="22"/>
    </location>
</feature>
<dbReference type="EMBL" id="CP001958">
    <property type="protein sequence ID" value="ADG98516.1"/>
    <property type="molecule type" value="Genomic_DNA"/>
</dbReference>
<keyword evidence="5" id="KW-0449">Lipoprotein</keyword>
<dbReference type="HOGENOM" id="CLU_1721074_0_0_11"/>
<evidence type="ECO:0000313" key="8">
    <source>
        <dbReference type="Proteomes" id="UP000002247"/>
    </source>
</evidence>
<evidence type="ECO:0000256" key="3">
    <source>
        <dbReference type="ARBA" id="ARBA00023136"/>
    </source>
</evidence>
<evidence type="ECO:0000313" key="7">
    <source>
        <dbReference type="EMBL" id="ADG98516.1"/>
    </source>
</evidence>
<dbReference type="InterPro" id="IPR025971">
    <property type="entry name" value="LppP/LprE"/>
</dbReference>
<reference evidence="7 8" key="1">
    <citation type="journal article" date="2010" name="Stand. Genomic Sci.">
        <title>Complete genome sequence of Segniliparus rotundus type strain (CDC 1076).</title>
        <authorList>
            <person name="Sikorski J."/>
            <person name="Lapidus A."/>
            <person name="Copeland A."/>
            <person name="Misra M."/>
            <person name="Glavina Del Rio T."/>
            <person name="Nolan M."/>
            <person name="Lucas S."/>
            <person name="Chen F."/>
            <person name="Tice H."/>
            <person name="Cheng J.F."/>
            <person name="Jando M."/>
            <person name="Schneider S."/>
            <person name="Bruce D."/>
            <person name="Goodwin L."/>
            <person name="Pitluck S."/>
            <person name="Liolios K."/>
            <person name="Mikhailova N."/>
            <person name="Pati A."/>
            <person name="Ivanova N."/>
            <person name="Mavromatis K."/>
            <person name="Chen A."/>
            <person name="Palaniappan K."/>
            <person name="Chertkov O."/>
            <person name="Land M."/>
            <person name="Hauser L."/>
            <person name="Chang Y.J."/>
            <person name="Jeffries C.D."/>
            <person name="Brettin T."/>
            <person name="Detter J.C."/>
            <person name="Han C."/>
            <person name="Rohde M."/>
            <person name="Goker M."/>
            <person name="Bristow J."/>
            <person name="Eisen J.A."/>
            <person name="Markowitz V."/>
            <person name="Hugenholtz P."/>
            <person name="Kyrpides N.C."/>
            <person name="Klenk H.P."/>
        </authorList>
    </citation>
    <scope>NUCLEOTIDE SEQUENCE [LARGE SCALE GENOMIC DNA]</scope>
    <source>
        <strain evidence="8">ATCC BAA-972 / CDC 1076 / CIP 108378 / DSM 44985 / JCM 13578</strain>
    </source>
</reference>
<gene>
    <name evidence="7" type="ordered locus">Srot_2060</name>
</gene>